<comment type="function">
    <text evidence="10">Component of the cleavage and polyadenylation factor (CPF) complex, which plays a key role in polyadenylation-dependent pre-mRNA 3'-end formation and cooperates with cleavage factors including the CFIA complex and NAB4/CFIB. SSU72 is required for 3'-end formation of snoRNAs.</text>
</comment>
<accession>A0A0C3DCH7</accession>
<evidence type="ECO:0000256" key="9">
    <source>
        <dbReference type="ARBA" id="ARBA00048336"/>
    </source>
</evidence>
<proteinExistence type="inferred from homology"/>
<evidence type="ECO:0000256" key="1">
    <source>
        <dbReference type="ARBA" id="ARBA00004123"/>
    </source>
</evidence>
<dbReference type="GO" id="GO:0009302">
    <property type="term" value="P:sno(s)RNA transcription"/>
    <property type="evidence" value="ECO:0007669"/>
    <property type="project" value="EnsemblFungi"/>
</dbReference>
<evidence type="ECO:0000313" key="11">
    <source>
        <dbReference type="EMBL" id="KIM99627.1"/>
    </source>
</evidence>
<dbReference type="GO" id="GO:0004725">
    <property type="term" value="F:protein tyrosine phosphatase activity"/>
    <property type="evidence" value="ECO:0007669"/>
    <property type="project" value="EnsemblFungi"/>
</dbReference>
<dbReference type="InterPro" id="IPR006811">
    <property type="entry name" value="RNA_pol_II_suA"/>
</dbReference>
<dbReference type="GO" id="GO:0031124">
    <property type="term" value="P:mRNA 3'-end processing"/>
    <property type="evidence" value="ECO:0007669"/>
    <property type="project" value="EnsemblFungi"/>
</dbReference>
<keyword evidence="5 10" id="KW-0378">Hydrolase</keyword>
<evidence type="ECO:0000256" key="2">
    <source>
        <dbReference type="ARBA" id="ARBA00008978"/>
    </source>
</evidence>
<keyword evidence="7 10" id="KW-0539">Nucleus</keyword>
<dbReference type="FunFam" id="3.40.50.2300:FF:000189">
    <property type="entry name" value="SSU72p Phosphatase and transcription/RNA-processing factor"/>
    <property type="match status" value="1"/>
</dbReference>
<comment type="catalytic activity">
    <reaction evidence="9 10">
        <text>O-phospho-L-threonyl-[protein] + H2O = L-threonyl-[protein] + phosphate</text>
        <dbReference type="Rhea" id="RHEA:47004"/>
        <dbReference type="Rhea" id="RHEA-COMP:11060"/>
        <dbReference type="Rhea" id="RHEA-COMP:11605"/>
        <dbReference type="ChEBI" id="CHEBI:15377"/>
        <dbReference type="ChEBI" id="CHEBI:30013"/>
        <dbReference type="ChEBI" id="CHEBI:43474"/>
        <dbReference type="ChEBI" id="CHEBI:61977"/>
        <dbReference type="EC" id="3.1.3.16"/>
    </reaction>
</comment>
<dbReference type="GO" id="GO:0030846">
    <property type="term" value="P:termination of RNA polymerase II transcription, poly(A)-coupled"/>
    <property type="evidence" value="ECO:0007669"/>
    <property type="project" value="EnsemblFungi"/>
</dbReference>
<name>A0A0C3DCH7_OIDMZ</name>
<dbReference type="EC" id="3.1.3.16" evidence="10"/>
<gene>
    <name evidence="11" type="ORF">OIDMADRAFT_30044</name>
</gene>
<comment type="similarity">
    <text evidence="2 10">Belongs to the SSU72 phosphatase family.</text>
</comment>
<dbReference type="GO" id="GO:0030643">
    <property type="term" value="P:intracellular phosphate ion homeostasis"/>
    <property type="evidence" value="ECO:0007669"/>
    <property type="project" value="EnsemblFungi"/>
</dbReference>
<evidence type="ECO:0000256" key="10">
    <source>
        <dbReference type="RuleBase" id="RU369031"/>
    </source>
</evidence>
<evidence type="ECO:0000256" key="4">
    <source>
        <dbReference type="ARBA" id="ARBA00022664"/>
    </source>
</evidence>
<protein>
    <recommendedName>
        <fullName evidence="10">RNA polymerase II subunit A C-terminal domain phosphatase SSU72</fullName>
        <shortName evidence="10">CTD phosphatase SSU72</shortName>
        <ecNumber evidence="10">3.1.3.16</ecNumber>
    </recommendedName>
</protein>
<dbReference type="GO" id="GO:0030847">
    <property type="term" value="P:termination of RNA polymerase II transcription, exosome-dependent"/>
    <property type="evidence" value="ECO:0007669"/>
    <property type="project" value="EnsemblFungi"/>
</dbReference>
<dbReference type="HOGENOM" id="CLU_062463_0_1_1"/>
<dbReference type="EMBL" id="KN832878">
    <property type="protein sequence ID" value="KIM99627.1"/>
    <property type="molecule type" value="Genomic_DNA"/>
</dbReference>
<comment type="function">
    <text evidence="10">Processively dephosphorylates Ser-5 of the heptad repeats YSPTSPS in the C-terminal domain of the largest RNA polymerase II subunit (RPB1).</text>
</comment>
<keyword evidence="4 10" id="KW-0507">mRNA processing</keyword>
<dbReference type="AlphaFoldDB" id="A0A0C3DCH7"/>
<dbReference type="PANTHER" id="PTHR20383">
    <property type="entry name" value="RNA POLYMERASE II SUBUNIT A C-TERMINAL DOMAIN PHOSPHATASE"/>
    <property type="match status" value="1"/>
</dbReference>
<evidence type="ECO:0000313" key="12">
    <source>
        <dbReference type="Proteomes" id="UP000054321"/>
    </source>
</evidence>
<dbReference type="Gene3D" id="3.40.50.2300">
    <property type="match status" value="1"/>
</dbReference>
<dbReference type="GO" id="GO:0090052">
    <property type="term" value="P:regulation of pericentric heterochromatin formation"/>
    <property type="evidence" value="ECO:0007669"/>
    <property type="project" value="EnsemblFungi"/>
</dbReference>
<reference evidence="12" key="2">
    <citation type="submission" date="2015-01" db="EMBL/GenBank/DDBJ databases">
        <title>Evolutionary Origins and Diversification of the Mycorrhizal Mutualists.</title>
        <authorList>
            <consortium name="DOE Joint Genome Institute"/>
            <consortium name="Mycorrhizal Genomics Consortium"/>
            <person name="Kohler A."/>
            <person name="Kuo A."/>
            <person name="Nagy L.G."/>
            <person name="Floudas D."/>
            <person name="Copeland A."/>
            <person name="Barry K.W."/>
            <person name="Cichocki N."/>
            <person name="Veneault-Fourrey C."/>
            <person name="LaButti K."/>
            <person name="Lindquist E.A."/>
            <person name="Lipzen A."/>
            <person name="Lundell T."/>
            <person name="Morin E."/>
            <person name="Murat C."/>
            <person name="Riley R."/>
            <person name="Ohm R."/>
            <person name="Sun H."/>
            <person name="Tunlid A."/>
            <person name="Henrissat B."/>
            <person name="Grigoriev I.V."/>
            <person name="Hibbett D.S."/>
            <person name="Martin F."/>
        </authorList>
    </citation>
    <scope>NUCLEOTIDE SEQUENCE [LARGE SCALE GENOMIC DNA]</scope>
    <source>
        <strain evidence="12">Zn</strain>
    </source>
</reference>
<dbReference type="OrthoDB" id="57957at2759"/>
<reference evidence="11 12" key="1">
    <citation type="submission" date="2014-04" db="EMBL/GenBank/DDBJ databases">
        <authorList>
            <consortium name="DOE Joint Genome Institute"/>
            <person name="Kuo A."/>
            <person name="Martino E."/>
            <person name="Perotto S."/>
            <person name="Kohler A."/>
            <person name="Nagy L.G."/>
            <person name="Floudas D."/>
            <person name="Copeland A."/>
            <person name="Barry K.W."/>
            <person name="Cichocki N."/>
            <person name="Veneault-Fourrey C."/>
            <person name="LaButti K."/>
            <person name="Lindquist E.A."/>
            <person name="Lipzen A."/>
            <person name="Lundell T."/>
            <person name="Morin E."/>
            <person name="Murat C."/>
            <person name="Sun H."/>
            <person name="Tunlid A."/>
            <person name="Henrissat B."/>
            <person name="Grigoriev I.V."/>
            <person name="Hibbett D.S."/>
            <person name="Martin F."/>
            <person name="Nordberg H.P."/>
            <person name="Cantor M.N."/>
            <person name="Hua S.X."/>
        </authorList>
    </citation>
    <scope>NUCLEOTIDE SEQUENCE [LARGE SCALE GENOMIC DNA]</scope>
    <source>
        <strain evidence="11 12">Zn</strain>
    </source>
</reference>
<dbReference type="GO" id="GO:0032215">
    <property type="term" value="P:positive regulation of telomere maintenance via semi-conservative replication"/>
    <property type="evidence" value="ECO:0007669"/>
    <property type="project" value="EnsemblFungi"/>
</dbReference>
<evidence type="ECO:0000256" key="3">
    <source>
        <dbReference type="ARBA" id="ARBA00011527"/>
    </source>
</evidence>
<evidence type="ECO:0000256" key="6">
    <source>
        <dbReference type="ARBA" id="ARBA00022912"/>
    </source>
</evidence>
<dbReference type="STRING" id="913774.A0A0C3DCH7"/>
<comment type="catalytic activity">
    <reaction evidence="8 10">
        <text>O-phospho-L-seryl-[protein] + H2O = L-seryl-[protein] + phosphate</text>
        <dbReference type="Rhea" id="RHEA:20629"/>
        <dbReference type="Rhea" id="RHEA-COMP:9863"/>
        <dbReference type="Rhea" id="RHEA-COMP:11604"/>
        <dbReference type="ChEBI" id="CHEBI:15377"/>
        <dbReference type="ChEBI" id="CHEBI:29999"/>
        <dbReference type="ChEBI" id="CHEBI:43474"/>
        <dbReference type="ChEBI" id="CHEBI:83421"/>
        <dbReference type="EC" id="3.1.3.16"/>
    </reaction>
</comment>
<keyword evidence="12" id="KW-1185">Reference proteome</keyword>
<dbReference type="GO" id="GO:0006368">
    <property type="term" value="P:transcription elongation by RNA polymerase II"/>
    <property type="evidence" value="ECO:0007669"/>
    <property type="project" value="EnsemblFungi"/>
</dbReference>
<evidence type="ECO:0000256" key="8">
    <source>
        <dbReference type="ARBA" id="ARBA00047761"/>
    </source>
</evidence>
<dbReference type="GO" id="GO:1902801">
    <property type="term" value="P:regulation of siRNA-independent facultative heterochromatin formation"/>
    <property type="evidence" value="ECO:0007669"/>
    <property type="project" value="EnsemblFungi"/>
</dbReference>
<dbReference type="FunCoup" id="A0A0C3DCH7">
    <property type="interactions" value="931"/>
</dbReference>
<keyword evidence="6 10" id="KW-0904">Protein phosphatase</keyword>
<dbReference type="InParanoid" id="A0A0C3DCH7"/>
<sequence length="211" mass="23697">MEAHLRLATANYPVISFGTGSNVRLPGPSISQPNVYAFNRTSYDSMYKELYVKDEHLYRANGVLELLDRNRGIKWGPERWQDWSIGLPRLTQTNDKGSVGTEGGTVDVVFTCEERCWDAVIEDLHQRGGKLNKPVHVINVGIIDNAKEALAGGSAILDLANCFQKALEEEEEKFGSGSQARDGFDDRVPEIIGEWEERWPALPVSWTLAWF</sequence>
<dbReference type="GO" id="GO:0031564">
    <property type="term" value="P:transcription antitermination"/>
    <property type="evidence" value="ECO:0007669"/>
    <property type="project" value="EnsemblFungi"/>
</dbReference>
<dbReference type="GO" id="GO:0001174">
    <property type="term" value="P:transcriptional start site selection at RNA polymerase II promoter"/>
    <property type="evidence" value="ECO:0007669"/>
    <property type="project" value="EnsemblFungi"/>
</dbReference>
<comment type="subunit">
    <text evidence="3 10">Component of the cleavage and polyadenylation factor (CPF) complex.</text>
</comment>
<evidence type="ECO:0000256" key="7">
    <source>
        <dbReference type="ARBA" id="ARBA00023242"/>
    </source>
</evidence>
<comment type="subcellular location">
    <subcellularLocation>
        <location evidence="1 10">Nucleus</location>
    </subcellularLocation>
</comment>
<dbReference type="GO" id="GO:0000785">
    <property type="term" value="C:chromatin"/>
    <property type="evidence" value="ECO:0007669"/>
    <property type="project" value="EnsemblFungi"/>
</dbReference>
<dbReference type="GO" id="GO:0180007">
    <property type="term" value="F:RNA polymerase II CTD heptapeptide repeat S5 phosphatase activity"/>
    <property type="evidence" value="ECO:0007669"/>
    <property type="project" value="EnsemblFungi"/>
</dbReference>
<dbReference type="Proteomes" id="UP000054321">
    <property type="component" value="Unassembled WGS sequence"/>
</dbReference>
<dbReference type="GO" id="GO:0005847">
    <property type="term" value="C:mRNA cleavage and polyadenylation specificity factor complex"/>
    <property type="evidence" value="ECO:0007669"/>
    <property type="project" value="EnsemblFungi"/>
</dbReference>
<dbReference type="Pfam" id="PF04722">
    <property type="entry name" value="Ssu72"/>
    <property type="match status" value="1"/>
</dbReference>
<evidence type="ECO:0000256" key="5">
    <source>
        <dbReference type="ARBA" id="ARBA00022801"/>
    </source>
</evidence>
<organism evidence="11 12">
    <name type="scientific">Oidiodendron maius (strain Zn)</name>
    <dbReference type="NCBI Taxonomy" id="913774"/>
    <lineage>
        <taxon>Eukaryota</taxon>
        <taxon>Fungi</taxon>
        <taxon>Dikarya</taxon>
        <taxon>Ascomycota</taxon>
        <taxon>Pezizomycotina</taxon>
        <taxon>Leotiomycetes</taxon>
        <taxon>Leotiomycetes incertae sedis</taxon>
        <taxon>Myxotrichaceae</taxon>
        <taxon>Oidiodendron</taxon>
    </lineage>
</organism>